<evidence type="ECO:0000313" key="2">
    <source>
        <dbReference type="EMBL" id="MBC3448181.1"/>
    </source>
</evidence>
<proteinExistence type="predicted"/>
<gene>
    <name evidence="2" type="ORF">HU751_20585</name>
</gene>
<dbReference type="EMBL" id="JABWRJ010000033">
    <property type="protein sequence ID" value="MBC3448181.1"/>
    <property type="molecule type" value="Genomic_DNA"/>
</dbReference>
<dbReference type="AlphaFoldDB" id="A0A923GBJ5"/>
<dbReference type="Pfam" id="PF10048">
    <property type="entry name" value="DUF2282"/>
    <property type="match status" value="1"/>
</dbReference>
<dbReference type="RefSeq" id="WP_186734545.1">
    <property type="nucleotide sequence ID" value="NZ_JABWRJ020000004.1"/>
</dbReference>
<organism evidence="2">
    <name type="scientific">Pseudomonas peradeniyensis</name>
    <dbReference type="NCBI Taxonomy" id="2745488"/>
    <lineage>
        <taxon>Bacteria</taxon>
        <taxon>Pseudomonadati</taxon>
        <taxon>Pseudomonadota</taxon>
        <taxon>Gammaproteobacteria</taxon>
        <taxon>Pseudomonadales</taxon>
        <taxon>Pseudomonadaceae</taxon>
        <taxon>Pseudomonas</taxon>
    </lineage>
</organism>
<accession>A0A923GBJ5</accession>
<feature type="signal peptide" evidence="1">
    <location>
        <begin position="1"/>
        <end position="22"/>
    </location>
</feature>
<keyword evidence="1" id="KW-0732">Signal</keyword>
<reference evidence="2" key="1">
    <citation type="journal article" date="2020" name="Microorganisms">
        <title>Reliable Identification of Environmental Pseudomonas Isolates Using the rpoD Gene.</title>
        <authorList>
            <consortium name="The Broad Institute Genome Sequencing Platform"/>
            <person name="Girard L."/>
            <person name="Lood C."/>
            <person name="Rokni-Zadeh H."/>
            <person name="van Noort V."/>
            <person name="Lavigne R."/>
            <person name="De Mot R."/>
        </authorList>
    </citation>
    <scope>NUCLEOTIDE SEQUENCE</scope>
    <source>
        <strain evidence="2">BW13M1</strain>
    </source>
</reference>
<feature type="chain" id="PRO_5037319526" evidence="1">
    <location>
        <begin position="23"/>
        <end position="91"/>
    </location>
</feature>
<name>A0A923GBJ5_9PSED</name>
<protein>
    <submittedName>
        <fullName evidence="2">DUF2282 domain-containing protein</fullName>
    </submittedName>
</protein>
<comment type="caution">
    <text evidence="2">The sequence shown here is derived from an EMBL/GenBank/DDBJ whole genome shotgun (WGS) entry which is preliminary data.</text>
</comment>
<dbReference type="InterPro" id="IPR018740">
    <property type="entry name" value="DUF2282_membr"/>
</dbReference>
<evidence type="ECO:0000256" key="1">
    <source>
        <dbReference type="SAM" id="SignalP"/>
    </source>
</evidence>
<reference evidence="2" key="2">
    <citation type="submission" date="2020-07" db="EMBL/GenBank/DDBJ databases">
        <authorList>
            <person name="Lood C."/>
            <person name="Girard L."/>
        </authorList>
    </citation>
    <scope>NUCLEOTIDE SEQUENCE</scope>
    <source>
        <strain evidence="2">BW13M1</strain>
    </source>
</reference>
<sequence>MKTLALATAALALASLAGAALADDTTKAATMEKCYGVAMAGKNDCKAGAGTTCAGSAKKDYDGMQWKNVPAGTCTSIKTPNGMGSLTPIKS</sequence>